<dbReference type="AlphaFoldDB" id="A0A0A1DKM5"/>
<dbReference type="GeneID" id="96612739"/>
<sequence>MSRRLGVLLALVVLTGCSAGAGEPGPEPSSGAASCASERPAVRTYDDAVARLTVASFNVDRTGRPRGIAADVRRLLGRDDVDLVGWQEADTAAFARAVRDVPGWRTEIFDAADGQRQVPISWRTSRWALVATAAHPMTEGAGRDVTDHPFRPKWATAVTLRHRATGRVVTLLDTHVPNHIETGDRWGDNVNARAARQHYRRLADLLGRPGGVRLATGDFQWDHHDDLAARPRGGITDTFAGKARSSFEVLGLTGVCPSRNTRWIDYVWLDEPSLAAGRAGFVTHRSLDGYASDHRPVLATIALLPGR</sequence>
<protein>
    <submittedName>
        <fullName evidence="1">Endonuclease/exonuclease/phosphatase</fullName>
    </submittedName>
</protein>
<dbReference type="OrthoDB" id="3771277at2"/>
<dbReference type="STRING" id="2045.KR76_10760"/>
<accession>A0A0A1DKM5</accession>
<organism evidence="1 2">
    <name type="scientific">Nocardioides simplex</name>
    <name type="common">Arthrobacter simplex</name>
    <dbReference type="NCBI Taxonomy" id="2045"/>
    <lineage>
        <taxon>Bacteria</taxon>
        <taxon>Bacillati</taxon>
        <taxon>Actinomycetota</taxon>
        <taxon>Actinomycetes</taxon>
        <taxon>Propionibacteriales</taxon>
        <taxon>Nocardioidaceae</taxon>
        <taxon>Pimelobacter</taxon>
    </lineage>
</organism>
<name>A0A0A1DKM5_NOCSI</name>
<dbReference type="eggNOG" id="ENOG50322N0">
    <property type="taxonomic scope" value="Bacteria"/>
</dbReference>
<dbReference type="GO" id="GO:0004527">
    <property type="term" value="F:exonuclease activity"/>
    <property type="evidence" value="ECO:0007669"/>
    <property type="project" value="UniProtKB-KW"/>
</dbReference>
<keyword evidence="1" id="KW-0255">Endonuclease</keyword>
<evidence type="ECO:0000313" key="2">
    <source>
        <dbReference type="Proteomes" id="UP000030300"/>
    </source>
</evidence>
<dbReference type="GO" id="GO:0004519">
    <property type="term" value="F:endonuclease activity"/>
    <property type="evidence" value="ECO:0007669"/>
    <property type="project" value="UniProtKB-KW"/>
</dbReference>
<dbReference type="PROSITE" id="PS51257">
    <property type="entry name" value="PROKAR_LIPOPROTEIN"/>
    <property type="match status" value="1"/>
</dbReference>
<keyword evidence="1" id="KW-0269">Exonuclease</keyword>
<dbReference type="RefSeq" id="WP_038678190.1">
    <property type="nucleotide sequence ID" value="NZ_BJMC01000008.1"/>
</dbReference>
<dbReference type="Proteomes" id="UP000030300">
    <property type="component" value="Chromosome"/>
</dbReference>
<keyword evidence="1" id="KW-0540">Nuclease</keyword>
<gene>
    <name evidence="1" type="ORF">KR76_10760</name>
</gene>
<dbReference type="Gene3D" id="3.60.10.10">
    <property type="entry name" value="Endonuclease/exonuclease/phosphatase"/>
    <property type="match status" value="1"/>
</dbReference>
<keyword evidence="1" id="KW-0378">Hydrolase</keyword>
<dbReference type="HOGENOM" id="CLU_905647_0_0_11"/>
<evidence type="ECO:0000313" key="1">
    <source>
        <dbReference type="EMBL" id="AIY17108.1"/>
    </source>
</evidence>
<reference evidence="1 2" key="1">
    <citation type="journal article" date="2015" name="Genome Announc.">
        <title>Complete Genome Sequence of Steroid-Transforming Nocardioides simplex VKM Ac-2033D.</title>
        <authorList>
            <person name="Shtratnikova V.Y."/>
            <person name="Schelkunov M.I."/>
            <person name="Pekov Y.A."/>
            <person name="Fokina V.V."/>
            <person name="Logacheva M.D."/>
            <person name="Sokolov S.L."/>
            <person name="Bragin E.Y."/>
            <person name="Ashapkin V.V."/>
            <person name="Donova M.V."/>
        </authorList>
    </citation>
    <scope>NUCLEOTIDE SEQUENCE [LARGE SCALE GENOMIC DNA]</scope>
    <source>
        <strain evidence="1 2">VKM Ac-2033D</strain>
    </source>
</reference>
<dbReference type="KEGG" id="psim:KR76_10760"/>
<dbReference type="InterPro" id="IPR036691">
    <property type="entry name" value="Endo/exonu/phosph_ase_sf"/>
</dbReference>
<keyword evidence="2" id="KW-1185">Reference proteome</keyword>
<proteinExistence type="predicted"/>
<dbReference type="EMBL" id="CP009896">
    <property type="protein sequence ID" value="AIY17108.1"/>
    <property type="molecule type" value="Genomic_DNA"/>
</dbReference>
<dbReference type="SUPFAM" id="SSF56219">
    <property type="entry name" value="DNase I-like"/>
    <property type="match status" value="1"/>
</dbReference>